<feature type="region of interest" description="Disordered" evidence="1">
    <location>
        <begin position="172"/>
        <end position="207"/>
    </location>
</feature>
<evidence type="ECO:0000256" key="1">
    <source>
        <dbReference type="SAM" id="MobiDB-lite"/>
    </source>
</evidence>
<dbReference type="AlphaFoldDB" id="A0AAD6BBR1"/>
<feature type="compositionally biased region" description="Gly residues" evidence="1">
    <location>
        <begin position="172"/>
        <end position="181"/>
    </location>
</feature>
<name>A0AAD6BBR1_9TELE</name>
<feature type="compositionally biased region" description="Low complexity" evidence="1">
    <location>
        <begin position="195"/>
        <end position="207"/>
    </location>
</feature>
<evidence type="ECO:0000313" key="2">
    <source>
        <dbReference type="EMBL" id="KAJ4941758.1"/>
    </source>
</evidence>
<comment type="caution">
    <text evidence="2">The sequence shown here is derived from an EMBL/GenBank/DDBJ whole genome shotgun (WGS) entry which is preliminary data.</text>
</comment>
<dbReference type="Proteomes" id="UP001219934">
    <property type="component" value="Unassembled WGS sequence"/>
</dbReference>
<proteinExistence type="predicted"/>
<accession>A0AAD6BBR1</accession>
<gene>
    <name evidence="2" type="ORF">JOQ06_011632</name>
</gene>
<evidence type="ECO:0000313" key="3">
    <source>
        <dbReference type="Proteomes" id="UP001219934"/>
    </source>
</evidence>
<protein>
    <submittedName>
        <fullName evidence="2">Uncharacterized protein</fullName>
    </submittedName>
</protein>
<organism evidence="2 3">
    <name type="scientific">Pogonophryne albipinna</name>
    <dbReference type="NCBI Taxonomy" id="1090488"/>
    <lineage>
        <taxon>Eukaryota</taxon>
        <taxon>Metazoa</taxon>
        <taxon>Chordata</taxon>
        <taxon>Craniata</taxon>
        <taxon>Vertebrata</taxon>
        <taxon>Euteleostomi</taxon>
        <taxon>Actinopterygii</taxon>
        <taxon>Neopterygii</taxon>
        <taxon>Teleostei</taxon>
        <taxon>Neoteleostei</taxon>
        <taxon>Acanthomorphata</taxon>
        <taxon>Eupercaria</taxon>
        <taxon>Perciformes</taxon>
        <taxon>Notothenioidei</taxon>
        <taxon>Pogonophryne</taxon>
    </lineage>
</organism>
<reference evidence="2" key="1">
    <citation type="submission" date="2022-11" db="EMBL/GenBank/DDBJ databases">
        <title>Chromosome-level genome of Pogonophryne albipinna.</title>
        <authorList>
            <person name="Jo E."/>
        </authorList>
    </citation>
    <scope>NUCLEOTIDE SEQUENCE</scope>
    <source>
        <strain evidence="2">SGF0006</strain>
        <tissue evidence="2">Muscle</tissue>
    </source>
</reference>
<keyword evidence="3" id="KW-1185">Reference proteome</keyword>
<dbReference type="EMBL" id="JAPTMU010000006">
    <property type="protein sequence ID" value="KAJ4941758.1"/>
    <property type="molecule type" value="Genomic_DNA"/>
</dbReference>
<sequence>MEYFNKVKMETGKRKQGCCYRQYKSLASYGGCVLMKTFKFKVKISHPGRWSGLGSSLASRDRRVVRGVGAALGGDLCNQHPPLYYPSLHSRPPASERHTAWEERHCQGILAQSAARNPATNLAPGSSYFSCTTSTASAQASLTTPAQLQASHPGLTARGGVLSSESLTLGGGVSLSGGARKGGGEHHPTSHIPRAAGSSASSSLHSL</sequence>
<feature type="non-terminal residue" evidence="2">
    <location>
        <position position="1"/>
    </location>
</feature>